<evidence type="ECO:0000313" key="16">
    <source>
        <dbReference type="EMBL" id="APG05348.1"/>
    </source>
</evidence>
<dbReference type="InterPro" id="IPR000531">
    <property type="entry name" value="Beta-barrel_TonB"/>
</dbReference>
<name>A0A0G9HE79_9GAMM</name>
<dbReference type="PANTHER" id="PTHR32552">
    <property type="entry name" value="FERRICHROME IRON RECEPTOR-RELATED"/>
    <property type="match status" value="1"/>
</dbReference>
<evidence type="ECO:0000256" key="5">
    <source>
        <dbReference type="ARBA" id="ARBA00022692"/>
    </source>
</evidence>
<evidence type="ECO:0000256" key="9">
    <source>
        <dbReference type="ARBA" id="ARBA00023077"/>
    </source>
</evidence>
<keyword evidence="9 13" id="KW-0798">TonB box</keyword>
<dbReference type="STRING" id="1440763.BJI69_16530"/>
<keyword evidence="3 12" id="KW-1134">Transmembrane beta strand</keyword>
<evidence type="ECO:0000256" key="13">
    <source>
        <dbReference type="RuleBase" id="RU003357"/>
    </source>
</evidence>
<comment type="similarity">
    <text evidence="12 13">Belongs to the TonB-dependent receptor family.</text>
</comment>
<evidence type="ECO:0000256" key="10">
    <source>
        <dbReference type="ARBA" id="ARBA00023136"/>
    </source>
</evidence>
<keyword evidence="4" id="KW-0410">Iron transport</keyword>
<evidence type="ECO:0000256" key="2">
    <source>
        <dbReference type="ARBA" id="ARBA00022448"/>
    </source>
</evidence>
<dbReference type="PROSITE" id="PS52016">
    <property type="entry name" value="TONB_DEPENDENT_REC_3"/>
    <property type="match status" value="1"/>
</dbReference>
<keyword evidence="10 12" id="KW-0472">Membrane</keyword>
<dbReference type="InterPro" id="IPR036942">
    <property type="entry name" value="Beta-barrel_TonB_sf"/>
</dbReference>
<evidence type="ECO:0000256" key="14">
    <source>
        <dbReference type="SAM" id="MobiDB-lite"/>
    </source>
</evidence>
<dbReference type="Pfam" id="PF00593">
    <property type="entry name" value="TonB_dep_Rec_b-barrel"/>
    <property type="match status" value="1"/>
</dbReference>
<dbReference type="PANTHER" id="PTHR32552:SF89">
    <property type="entry name" value="CATECHOLATE SIDEROPHORE RECEPTOR FIU"/>
    <property type="match status" value="1"/>
</dbReference>
<evidence type="ECO:0000256" key="3">
    <source>
        <dbReference type="ARBA" id="ARBA00022452"/>
    </source>
</evidence>
<dbReference type="KEGG" id="lrz:BJI69_16530"/>
<organism evidence="16 17">
    <name type="scientific">Luteibacter rhizovicinus DSM 16549</name>
    <dbReference type="NCBI Taxonomy" id="1440763"/>
    <lineage>
        <taxon>Bacteria</taxon>
        <taxon>Pseudomonadati</taxon>
        <taxon>Pseudomonadota</taxon>
        <taxon>Gammaproteobacteria</taxon>
        <taxon>Lysobacterales</taxon>
        <taxon>Rhodanobacteraceae</taxon>
        <taxon>Luteibacter</taxon>
    </lineage>
</organism>
<evidence type="ECO:0000256" key="6">
    <source>
        <dbReference type="ARBA" id="ARBA00022729"/>
    </source>
</evidence>
<evidence type="ECO:0000256" key="8">
    <source>
        <dbReference type="ARBA" id="ARBA00023065"/>
    </source>
</evidence>
<reference evidence="17" key="1">
    <citation type="submission" date="2016-09" db="EMBL/GenBank/DDBJ databases">
        <authorList>
            <person name="Lysoe E."/>
        </authorList>
    </citation>
    <scope>NUCLEOTIDE SEQUENCE [LARGE SCALE GENOMIC DNA]</scope>
    <source>
        <strain evidence="17">LJ96T</strain>
    </source>
</reference>
<evidence type="ECO:0000256" key="12">
    <source>
        <dbReference type="PROSITE-ProRule" id="PRU01360"/>
    </source>
</evidence>
<dbReference type="OrthoDB" id="15609at2"/>
<dbReference type="PATRIC" id="fig|1440763.5.peg.648"/>
<feature type="chain" id="PRO_5014228211" evidence="15">
    <location>
        <begin position="24"/>
        <end position="805"/>
    </location>
</feature>
<keyword evidence="11 12" id="KW-0998">Cell outer membrane</keyword>
<protein>
    <submittedName>
        <fullName evidence="16">Uncharacterized protein</fullName>
    </submittedName>
</protein>
<proteinExistence type="inferred from homology"/>
<dbReference type="EMBL" id="CP017480">
    <property type="protein sequence ID" value="APG05348.1"/>
    <property type="molecule type" value="Genomic_DNA"/>
</dbReference>
<keyword evidence="2 12" id="KW-0813">Transport</keyword>
<dbReference type="RefSeq" id="WP_046966600.1">
    <property type="nucleotide sequence ID" value="NZ_CP017480.1"/>
</dbReference>
<dbReference type="InterPro" id="IPR012910">
    <property type="entry name" value="Plug_dom"/>
</dbReference>
<dbReference type="Gene3D" id="2.40.170.20">
    <property type="entry name" value="TonB-dependent receptor, beta-barrel domain"/>
    <property type="match status" value="1"/>
</dbReference>
<sequence length="805" mass="87739">MKRNHLSMAIAVVFSMTAASVWAQDATGQADTSTTTQAPAQRSASSTSNTTTSNDTRRVQQMSSVQVQASSLTLGAGLMSVQTAAKAVSTITRDAIVKASPGANFTQMIGSIPGVNAATDDVTGLANGHYSIRGFDSSDIGMTLNGAPITDSGSYSVYATEYGDSENMGDITVLQGIPDIDMPDSGASGGHIGWATIDPSHKAGVDFTQSLGNNDYRRTFIRLNTGDTGPVRSWISYSRNTADKWRGPGDMEVTKVDGKSVWTIDDNNSISASLQYNRENNINYRSLTKAQVAQNGYHYDYLNTWMPGSSTAAINNNTYYYGLRTNPFKSYMASLDGEFKFSDSLRLSVVPYFWYGNGGGGAGATVNESPTGADRFGYANQDVNNNGVVNANDKGVVYSYSAALTYRPGIIAKFNQDLGQDNSLEYGVWYERSRKSQSDLYGLVNNQGTPASIWGDDAFVLYPNSGLGQKVYNEYTNTEIKKGFVTDNWTPNDYWTFTAGVSYLWTNRTGFAQEYPGSIAGAATKQQFTTDVDKNWHKVLPTAGVKFQMDEQNQFYLGSGKTFRAPPNTVLLLNSLANQQAANAPETAWNTDLGWRFYGDALSVSADVYRSNYNNKQESAFDETTGYTYYTSIKRMHMQGFSSEASYKLSQDWTAYASYTYTQAKIVGNIDGGGDGIYPANGKTMPDTARNIGNVSIGYDDSSHIWATLSARVTSSLYGDYLNTERVGGFTQFNLAGGYRFSDWDALKTPYIKVNVSNLTDRKAFSYVSSAQFLATAQGSLYTSSPTYGLLQPRAFMITFGASFN</sequence>
<dbReference type="Proteomes" id="UP000182987">
    <property type="component" value="Chromosome"/>
</dbReference>
<dbReference type="SUPFAM" id="SSF56935">
    <property type="entry name" value="Porins"/>
    <property type="match status" value="1"/>
</dbReference>
<keyword evidence="6 15" id="KW-0732">Signal</keyword>
<keyword evidence="17" id="KW-1185">Reference proteome</keyword>
<evidence type="ECO:0000256" key="15">
    <source>
        <dbReference type="SAM" id="SignalP"/>
    </source>
</evidence>
<dbReference type="AlphaFoldDB" id="A0A0G9HE79"/>
<keyword evidence="5 12" id="KW-0812">Transmembrane</keyword>
<dbReference type="InterPro" id="IPR037066">
    <property type="entry name" value="Plug_dom_sf"/>
</dbReference>
<gene>
    <name evidence="16" type="ORF">BJI69_16530</name>
</gene>
<feature type="region of interest" description="Disordered" evidence="14">
    <location>
        <begin position="30"/>
        <end position="64"/>
    </location>
</feature>
<dbReference type="Gene3D" id="2.170.130.10">
    <property type="entry name" value="TonB-dependent receptor, plug domain"/>
    <property type="match status" value="1"/>
</dbReference>
<feature type="compositionally biased region" description="Polar residues" evidence="14">
    <location>
        <begin position="30"/>
        <end position="42"/>
    </location>
</feature>
<dbReference type="GO" id="GO:0009279">
    <property type="term" value="C:cell outer membrane"/>
    <property type="evidence" value="ECO:0007669"/>
    <property type="project" value="UniProtKB-SubCell"/>
</dbReference>
<dbReference type="Pfam" id="PF07715">
    <property type="entry name" value="Plug"/>
    <property type="match status" value="1"/>
</dbReference>
<feature type="compositionally biased region" description="Low complexity" evidence="14">
    <location>
        <begin position="43"/>
        <end position="64"/>
    </location>
</feature>
<dbReference type="InterPro" id="IPR039426">
    <property type="entry name" value="TonB-dep_rcpt-like"/>
</dbReference>
<keyword evidence="7" id="KW-0408">Iron</keyword>
<evidence type="ECO:0000256" key="1">
    <source>
        <dbReference type="ARBA" id="ARBA00004571"/>
    </source>
</evidence>
<evidence type="ECO:0000313" key="17">
    <source>
        <dbReference type="Proteomes" id="UP000182987"/>
    </source>
</evidence>
<evidence type="ECO:0000256" key="4">
    <source>
        <dbReference type="ARBA" id="ARBA00022496"/>
    </source>
</evidence>
<accession>A0A0G9HE79</accession>
<comment type="subcellular location">
    <subcellularLocation>
        <location evidence="1 12">Cell outer membrane</location>
        <topology evidence="1 12">Multi-pass membrane protein</topology>
    </subcellularLocation>
</comment>
<evidence type="ECO:0000256" key="7">
    <source>
        <dbReference type="ARBA" id="ARBA00023004"/>
    </source>
</evidence>
<feature type="signal peptide" evidence="15">
    <location>
        <begin position="1"/>
        <end position="23"/>
    </location>
</feature>
<dbReference type="GO" id="GO:0015344">
    <property type="term" value="F:siderophore uptake transmembrane transporter activity"/>
    <property type="evidence" value="ECO:0007669"/>
    <property type="project" value="TreeGrafter"/>
</dbReference>
<keyword evidence="8" id="KW-0406">Ion transport</keyword>
<evidence type="ECO:0000256" key="11">
    <source>
        <dbReference type="ARBA" id="ARBA00023237"/>
    </source>
</evidence>